<dbReference type="InterPro" id="IPR051000">
    <property type="entry name" value="Homeobox_DNA-bind_prot"/>
</dbReference>
<evidence type="ECO:0000313" key="9">
    <source>
        <dbReference type="RefSeq" id="XP_017771309.1"/>
    </source>
</evidence>
<gene>
    <name evidence="9" type="primary">LOC108558787</name>
</gene>
<feature type="domain" description="Homeobox" evidence="7">
    <location>
        <begin position="57"/>
        <end position="117"/>
    </location>
</feature>
<protein>
    <submittedName>
        <fullName evidence="9">Hematopoietically-expressed homeobox protein hhex-like</fullName>
    </submittedName>
</protein>
<feature type="DNA-binding region" description="Homeobox" evidence="5">
    <location>
        <begin position="59"/>
        <end position="118"/>
    </location>
</feature>
<evidence type="ECO:0000313" key="8">
    <source>
        <dbReference type="Proteomes" id="UP000695000"/>
    </source>
</evidence>
<evidence type="ECO:0000256" key="2">
    <source>
        <dbReference type="ARBA" id="ARBA00023125"/>
    </source>
</evidence>
<accession>A0ABM1M9Q9</accession>
<dbReference type="RefSeq" id="XP_017771309.1">
    <property type="nucleotide sequence ID" value="XM_017915820.1"/>
</dbReference>
<evidence type="ECO:0000256" key="3">
    <source>
        <dbReference type="ARBA" id="ARBA00023155"/>
    </source>
</evidence>
<evidence type="ECO:0000256" key="1">
    <source>
        <dbReference type="ARBA" id="ARBA00004123"/>
    </source>
</evidence>
<dbReference type="Proteomes" id="UP000695000">
    <property type="component" value="Unplaced"/>
</dbReference>
<name>A0ABM1M9Q9_NICVS</name>
<dbReference type="Gene3D" id="1.10.10.60">
    <property type="entry name" value="Homeodomain-like"/>
    <property type="match status" value="1"/>
</dbReference>
<reference evidence="9" key="1">
    <citation type="submission" date="2025-08" db="UniProtKB">
        <authorList>
            <consortium name="RefSeq"/>
        </authorList>
    </citation>
    <scope>IDENTIFICATION</scope>
    <source>
        <tissue evidence="9">Whole Larva</tissue>
    </source>
</reference>
<dbReference type="PANTHER" id="PTHR24324">
    <property type="entry name" value="HOMEOBOX PROTEIN HHEX"/>
    <property type="match status" value="1"/>
</dbReference>
<dbReference type="PANTHER" id="PTHR24324:SF5">
    <property type="entry name" value="HEMATOPOIETICALLY-EXPRESSED HOMEOBOX PROTEIN HHEX"/>
    <property type="match status" value="1"/>
</dbReference>
<dbReference type="PROSITE" id="PS50071">
    <property type="entry name" value="HOMEOBOX_2"/>
    <property type="match status" value="1"/>
</dbReference>
<evidence type="ECO:0000256" key="5">
    <source>
        <dbReference type="PROSITE-ProRule" id="PRU00108"/>
    </source>
</evidence>
<keyword evidence="4 5" id="KW-0539">Nucleus</keyword>
<dbReference type="InterPro" id="IPR020479">
    <property type="entry name" value="HD_metazoa"/>
</dbReference>
<evidence type="ECO:0000259" key="7">
    <source>
        <dbReference type="PROSITE" id="PS50071"/>
    </source>
</evidence>
<sequence length="144" mass="17058">MYQQFYENKPYFPYADCLDSAQQYETFLANYSSGRYWPMHAISSNANVLPFAYQTYSKRKSSQVRFTAVQISALEKRFSSNKYLSPEERRILSSDLKLSDRQVKTWFQNRRAKWRRSNCPSSSNEKIQDSDSDLEELLVCDEKK</sequence>
<keyword evidence="8" id="KW-1185">Reference proteome</keyword>
<dbReference type="SMART" id="SM00389">
    <property type="entry name" value="HOX"/>
    <property type="match status" value="1"/>
</dbReference>
<organism evidence="8 9">
    <name type="scientific">Nicrophorus vespilloides</name>
    <name type="common">Boreal carrion beetle</name>
    <dbReference type="NCBI Taxonomy" id="110193"/>
    <lineage>
        <taxon>Eukaryota</taxon>
        <taxon>Metazoa</taxon>
        <taxon>Ecdysozoa</taxon>
        <taxon>Arthropoda</taxon>
        <taxon>Hexapoda</taxon>
        <taxon>Insecta</taxon>
        <taxon>Pterygota</taxon>
        <taxon>Neoptera</taxon>
        <taxon>Endopterygota</taxon>
        <taxon>Coleoptera</taxon>
        <taxon>Polyphaga</taxon>
        <taxon>Staphyliniformia</taxon>
        <taxon>Silphidae</taxon>
        <taxon>Nicrophorinae</taxon>
        <taxon>Nicrophorus</taxon>
    </lineage>
</organism>
<dbReference type="PRINTS" id="PR00024">
    <property type="entry name" value="HOMEOBOX"/>
</dbReference>
<dbReference type="InterPro" id="IPR017970">
    <property type="entry name" value="Homeobox_CS"/>
</dbReference>
<evidence type="ECO:0000256" key="4">
    <source>
        <dbReference type="ARBA" id="ARBA00023242"/>
    </source>
</evidence>
<dbReference type="InterPro" id="IPR009057">
    <property type="entry name" value="Homeodomain-like_sf"/>
</dbReference>
<comment type="subcellular location">
    <subcellularLocation>
        <location evidence="1 5 6">Nucleus</location>
    </subcellularLocation>
</comment>
<dbReference type="SUPFAM" id="SSF46689">
    <property type="entry name" value="Homeodomain-like"/>
    <property type="match status" value="1"/>
</dbReference>
<dbReference type="GeneID" id="108558787"/>
<dbReference type="Pfam" id="PF00046">
    <property type="entry name" value="Homeodomain"/>
    <property type="match status" value="1"/>
</dbReference>
<dbReference type="InterPro" id="IPR001356">
    <property type="entry name" value="HD"/>
</dbReference>
<dbReference type="PROSITE" id="PS00027">
    <property type="entry name" value="HOMEOBOX_1"/>
    <property type="match status" value="1"/>
</dbReference>
<dbReference type="CDD" id="cd00086">
    <property type="entry name" value="homeodomain"/>
    <property type="match status" value="1"/>
</dbReference>
<keyword evidence="2 5" id="KW-0238">DNA-binding</keyword>
<keyword evidence="3 5" id="KW-0371">Homeobox</keyword>
<proteinExistence type="predicted"/>
<evidence type="ECO:0000256" key="6">
    <source>
        <dbReference type="RuleBase" id="RU000682"/>
    </source>
</evidence>